<protein>
    <submittedName>
        <fullName evidence="2">Uncharacterized protein</fullName>
    </submittedName>
</protein>
<proteinExistence type="predicted"/>
<keyword evidence="1" id="KW-0472">Membrane</keyword>
<accession>A0A1G6S3W2</accession>
<dbReference type="Proteomes" id="UP000199628">
    <property type="component" value="Unassembled WGS sequence"/>
</dbReference>
<keyword evidence="1" id="KW-0812">Transmembrane</keyword>
<feature type="transmembrane region" description="Helical" evidence="1">
    <location>
        <begin position="62"/>
        <end position="84"/>
    </location>
</feature>
<dbReference type="AlphaFoldDB" id="A0A1G6S3W2"/>
<evidence type="ECO:0000256" key="1">
    <source>
        <dbReference type="SAM" id="Phobius"/>
    </source>
</evidence>
<feature type="transmembrane region" description="Helical" evidence="1">
    <location>
        <begin position="32"/>
        <end position="50"/>
    </location>
</feature>
<gene>
    <name evidence="2" type="ORF">SAMN04488239_105148</name>
</gene>
<name>A0A1G6S3W2_9RHOB</name>
<keyword evidence="3" id="KW-1185">Reference proteome</keyword>
<evidence type="ECO:0000313" key="2">
    <source>
        <dbReference type="EMBL" id="SDD10875.1"/>
    </source>
</evidence>
<keyword evidence="1" id="KW-1133">Transmembrane helix</keyword>
<evidence type="ECO:0000313" key="3">
    <source>
        <dbReference type="Proteomes" id="UP000199628"/>
    </source>
</evidence>
<dbReference type="RefSeq" id="WP_093029981.1">
    <property type="nucleotide sequence ID" value="NZ_FMZV01000005.1"/>
</dbReference>
<dbReference type="EMBL" id="FMZV01000005">
    <property type="protein sequence ID" value="SDD10875.1"/>
    <property type="molecule type" value="Genomic_DNA"/>
</dbReference>
<dbReference type="OrthoDB" id="7871801at2"/>
<sequence>MTGGRERDPAQMQPPPVFLERQSYRRRRLMDAARLLPILGAALFAVPLLWPNAGEGGVRMSVAITYVFGVWAALILISAGFGIAARMVQPGDQAEAERKP</sequence>
<dbReference type="STRING" id="639004.SAMN04488239_105148"/>
<organism evidence="2 3">
    <name type="scientific">Ruegeria marina</name>
    <dbReference type="NCBI Taxonomy" id="639004"/>
    <lineage>
        <taxon>Bacteria</taxon>
        <taxon>Pseudomonadati</taxon>
        <taxon>Pseudomonadota</taxon>
        <taxon>Alphaproteobacteria</taxon>
        <taxon>Rhodobacterales</taxon>
        <taxon>Roseobacteraceae</taxon>
        <taxon>Ruegeria</taxon>
    </lineage>
</organism>
<reference evidence="3" key="1">
    <citation type="submission" date="2016-10" db="EMBL/GenBank/DDBJ databases">
        <authorList>
            <person name="Varghese N."/>
            <person name="Submissions S."/>
        </authorList>
    </citation>
    <scope>NUCLEOTIDE SEQUENCE [LARGE SCALE GENOMIC DNA]</scope>
    <source>
        <strain evidence="3">CGMCC 1.9108</strain>
    </source>
</reference>